<dbReference type="InterPro" id="IPR000697">
    <property type="entry name" value="WH1/EVH1_dom"/>
</dbReference>
<organism evidence="3 4">
    <name type="scientific">Elysia crispata</name>
    <name type="common">lettuce slug</name>
    <dbReference type="NCBI Taxonomy" id="231223"/>
    <lineage>
        <taxon>Eukaryota</taxon>
        <taxon>Metazoa</taxon>
        <taxon>Spiralia</taxon>
        <taxon>Lophotrochozoa</taxon>
        <taxon>Mollusca</taxon>
        <taxon>Gastropoda</taxon>
        <taxon>Heterobranchia</taxon>
        <taxon>Euthyneura</taxon>
        <taxon>Panpulmonata</taxon>
        <taxon>Sacoglossa</taxon>
        <taxon>Placobranchoidea</taxon>
        <taxon>Plakobranchidae</taxon>
        <taxon>Elysia</taxon>
    </lineage>
</organism>
<feature type="compositionally biased region" description="Low complexity" evidence="1">
    <location>
        <begin position="298"/>
        <end position="307"/>
    </location>
</feature>
<feature type="compositionally biased region" description="Low complexity" evidence="1">
    <location>
        <begin position="229"/>
        <end position="247"/>
    </location>
</feature>
<feature type="region of interest" description="Disordered" evidence="1">
    <location>
        <begin position="191"/>
        <end position="215"/>
    </location>
</feature>
<evidence type="ECO:0000313" key="3">
    <source>
        <dbReference type="EMBL" id="KAK3789823.1"/>
    </source>
</evidence>
<dbReference type="AlphaFoldDB" id="A0AAE1E1X5"/>
<accession>A0AAE1E1X5</accession>
<evidence type="ECO:0000256" key="1">
    <source>
        <dbReference type="SAM" id="MobiDB-lite"/>
    </source>
</evidence>
<dbReference type="SMART" id="SM00461">
    <property type="entry name" value="WH1"/>
    <property type="match status" value="1"/>
</dbReference>
<feature type="compositionally biased region" description="Low complexity" evidence="1">
    <location>
        <begin position="143"/>
        <end position="153"/>
    </location>
</feature>
<feature type="compositionally biased region" description="Low complexity" evidence="1">
    <location>
        <begin position="405"/>
        <end position="418"/>
    </location>
</feature>
<name>A0AAE1E1X5_9GAST</name>
<evidence type="ECO:0000313" key="4">
    <source>
        <dbReference type="Proteomes" id="UP001283361"/>
    </source>
</evidence>
<feature type="compositionally biased region" description="Polar residues" evidence="1">
    <location>
        <begin position="450"/>
        <end position="468"/>
    </location>
</feature>
<feature type="compositionally biased region" description="Low complexity" evidence="1">
    <location>
        <begin position="125"/>
        <end position="134"/>
    </location>
</feature>
<dbReference type="InterPro" id="IPR011993">
    <property type="entry name" value="PH-like_dom_sf"/>
</dbReference>
<keyword evidence="4" id="KW-1185">Reference proteome</keyword>
<dbReference type="SUPFAM" id="SSF50729">
    <property type="entry name" value="PH domain-like"/>
    <property type="match status" value="1"/>
</dbReference>
<feature type="compositionally biased region" description="Basic and acidic residues" evidence="1">
    <location>
        <begin position="425"/>
        <end position="437"/>
    </location>
</feature>
<feature type="region of interest" description="Disordered" evidence="1">
    <location>
        <begin position="401"/>
        <end position="527"/>
    </location>
</feature>
<feature type="compositionally biased region" description="Low complexity" evidence="1">
    <location>
        <begin position="331"/>
        <end position="342"/>
    </location>
</feature>
<proteinExistence type="predicted"/>
<gene>
    <name evidence="3" type="ORF">RRG08_036116</name>
</gene>
<feature type="compositionally biased region" description="Low complexity" evidence="1">
    <location>
        <begin position="371"/>
        <end position="386"/>
    </location>
</feature>
<dbReference type="Proteomes" id="UP001283361">
    <property type="component" value="Unassembled WGS sequence"/>
</dbReference>
<dbReference type="Gene3D" id="2.30.29.30">
    <property type="entry name" value="Pleckstrin-homology domain (PH domain)/Phosphotyrosine-binding domain (PTB)"/>
    <property type="match status" value="1"/>
</dbReference>
<protein>
    <recommendedName>
        <fullName evidence="2">WH1 domain-containing protein</fullName>
    </recommendedName>
</protein>
<dbReference type="EMBL" id="JAWDGP010001628">
    <property type="protein sequence ID" value="KAK3789823.1"/>
    <property type="molecule type" value="Genomic_DNA"/>
</dbReference>
<feature type="region of interest" description="Disordered" evidence="1">
    <location>
        <begin position="228"/>
        <end position="388"/>
    </location>
</feature>
<dbReference type="PROSITE" id="PS50229">
    <property type="entry name" value="WH1"/>
    <property type="match status" value="1"/>
</dbReference>
<feature type="compositionally biased region" description="Polar residues" evidence="1">
    <location>
        <begin position="258"/>
        <end position="284"/>
    </location>
</feature>
<reference evidence="3" key="1">
    <citation type="journal article" date="2023" name="G3 (Bethesda)">
        <title>A reference genome for the long-term kleptoplast-retaining sea slug Elysia crispata morphotype clarki.</title>
        <authorList>
            <person name="Eastman K.E."/>
            <person name="Pendleton A.L."/>
            <person name="Shaikh M.A."/>
            <person name="Suttiyut T."/>
            <person name="Ogas R."/>
            <person name="Tomko P."/>
            <person name="Gavelis G."/>
            <person name="Widhalm J.R."/>
            <person name="Wisecaver J.H."/>
        </authorList>
    </citation>
    <scope>NUCLEOTIDE SEQUENCE</scope>
    <source>
        <strain evidence="3">ECLA1</strain>
    </source>
</reference>
<comment type="caution">
    <text evidence="3">The sequence shown here is derived from an EMBL/GenBank/DDBJ whole genome shotgun (WGS) entry which is preliminary data.</text>
</comment>
<evidence type="ECO:0000259" key="2">
    <source>
        <dbReference type="PROSITE" id="PS50229"/>
    </source>
</evidence>
<feature type="compositionally biased region" description="Basic residues" evidence="1">
    <location>
        <begin position="154"/>
        <end position="168"/>
    </location>
</feature>
<feature type="region of interest" description="Disordered" evidence="1">
    <location>
        <begin position="125"/>
        <end position="179"/>
    </location>
</feature>
<feature type="compositionally biased region" description="Polar residues" evidence="1">
    <location>
        <begin position="315"/>
        <end position="330"/>
    </location>
</feature>
<feature type="domain" description="WH1" evidence="2">
    <location>
        <begin position="4"/>
        <end position="121"/>
    </location>
</feature>
<sequence>MNSIQQADIFLFEMLWADVFRVHGDGEYMRWERVSDDVVPVNISCIEDTPTTVFHVTAYNRQVEKIFDVCISQPGTIICPATECFVHWRDTAGRCEWGLNFATPTDAQRFRDCCSYPTQRFARKASSASSLRLSPPKRHRSKAASASSPSSPVRQHHSQQQQHHHHHQGSSSHDKLHDGCEHTQGLTVISKGYKPNESFRDDEGDGQDPSLSQSPPCYYAVIQRRKPEVTATSSDDSGVTVVSTTPSRDPAFRRSFPASHSSSNETHFPSTAQSISGAKSSSAIPTEAATLQRRAVNSSNESQSSMSGRGGAITAPSTSSRVSNSTMPNKSASAPSSGTATPIRRGGSSSLRHGEGVRPSSAVSDMAHQRSSAASYASGGLGSNNSPKHVQISDIVSVNITGDSLPPGNSYPGPNPSLDKPNGILKRDNSFRRDREPPLPPPPIVDVPPSQASDNMFPSVLPQVQTSFVAGDDTEVDRESSSTPPLPPPPPPPEDENLDKPHNPSPSRKNNTLRVDISKTLTMAVAS</sequence>